<gene>
    <name evidence="2" type="ORF">LPJ64_003777</name>
</gene>
<name>A0A9W7XKF5_9FUNG</name>
<keyword evidence="3" id="KW-1185">Reference proteome</keyword>
<protein>
    <submittedName>
        <fullName evidence="2">Uncharacterized protein</fullName>
    </submittedName>
</protein>
<feature type="signal peptide" evidence="1">
    <location>
        <begin position="1"/>
        <end position="17"/>
    </location>
</feature>
<dbReference type="AlphaFoldDB" id="A0A9W7XKF5"/>
<evidence type="ECO:0000313" key="3">
    <source>
        <dbReference type="Proteomes" id="UP001145021"/>
    </source>
</evidence>
<dbReference type="Proteomes" id="UP001145021">
    <property type="component" value="Unassembled WGS sequence"/>
</dbReference>
<evidence type="ECO:0000313" key="2">
    <source>
        <dbReference type="EMBL" id="KAJ1644556.1"/>
    </source>
</evidence>
<feature type="chain" id="PRO_5040879393" evidence="1">
    <location>
        <begin position="18"/>
        <end position="241"/>
    </location>
</feature>
<proteinExistence type="predicted"/>
<evidence type="ECO:0000256" key="1">
    <source>
        <dbReference type="SAM" id="SignalP"/>
    </source>
</evidence>
<sequence length="241" mass="24778">MRSLALVMFVAAASVIAAPMNFKQRQLPGDSVNGPTAISNPLVNNGAFEEGSLKDDSSLAGAQIINPTGNDITKVNTNVNLHDNAILNPNFNLAHNTHGAVVGNDNQVIDARVPDAGGWNGIIFKRQVPGNNVNAPAAISNPMVNNGAAKEGSLEAEVEANGAQVVNPVGNDLTQVNQNEEISGNNLLNPNWNSITGNNGPALAGNNNIFVPVTNEAGAIQIDNGDLINAALLAGGAPIGF</sequence>
<accession>A0A9W7XKF5</accession>
<comment type="caution">
    <text evidence="2">The sequence shown here is derived from an EMBL/GenBank/DDBJ whole genome shotgun (WGS) entry which is preliminary data.</text>
</comment>
<organism evidence="2 3">
    <name type="scientific">Coemansia asiatica</name>
    <dbReference type="NCBI Taxonomy" id="1052880"/>
    <lineage>
        <taxon>Eukaryota</taxon>
        <taxon>Fungi</taxon>
        <taxon>Fungi incertae sedis</taxon>
        <taxon>Zoopagomycota</taxon>
        <taxon>Kickxellomycotina</taxon>
        <taxon>Kickxellomycetes</taxon>
        <taxon>Kickxellales</taxon>
        <taxon>Kickxellaceae</taxon>
        <taxon>Coemansia</taxon>
    </lineage>
</organism>
<keyword evidence="1" id="KW-0732">Signal</keyword>
<reference evidence="2" key="1">
    <citation type="submission" date="2022-07" db="EMBL/GenBank/DDBJ databases">
        <title>Phylogenomic reconstructions and comparative analyses of Kickxellomycotina fungi.</title>
        <authorList>
            <person name="Reynolds N.K."/>
            <person name="Stajich J.E."/>
            <person name="Barry K."/>
            <person name="Grigoriev I.V."/>
            <person name="Crous P."/>
            <person name="Smith M.E."/>
        </authorList>
    </citation>
    <scope>NUCLEOTIDE SEQUENCE</scope>
    <source>
        <strain evidence="2">NBRC 105413</strain>
    </source>
</reference>
<dbReference type="EMBL" id="JANBOH010000157">
    <property type="protein sequence ID" value="KAJ1644556.1"/>
    <property type="molecule type" value="Genomic_DNA"/>
</dbReference>